<keyword evidence="6 7" id="KW-0472">Membrane</keyword>
<feature type="transmembrane region" description="Helical" evidence="7">
    <location>
        <begin position="18"/>
        <end position="40"/>
    </location>
</feature>
<protein>
    <submittedName>
        <fullName evidence="10">Wzz/FepE/Etk N-terminal domain-containing protein</fullName>
    </submittedName>
</protein>
<evidence type="ECO:0000259" key="8">
    <source>
        <dbReference type="Pfam" id="PF02706"/>
    </source>
</evidence>
<comment type="subcellular location">
    <subcellularLocation>
        <location evidence="1">Cell membrane</location>
        <topology evidence="1">Multi-pass membrane protein</topology>
    </subcellularLocation>
</comment>
<keyword evidence="3" id="KW-1003">Cell membrane</keyword>
<gene>
    <name evidence="10" type="ORF">NDK43_30530</name>
</gene>
<comment type="similarity">
    <text evidence="2">Belongs to the CpsC/CapA family.</text>
</comment>
<evidence type="ECO:0000256" key="5">
    <source>
        <dbReference type="ARBA" id="ARBA00022989"/>
    </source>
</evidence>
<evidence type="ECO:0000256" key="4">
    <source>
        <dbReference type="ARBA" id="ARBA00022692"/>
    </source>
</evidence>
<dbReference type="Pfam" id="PF02706">
    <property type="entry name" value="Wzz"/>
    <property type="match status" value="1"/>
</dbReference>
<evidence type="ECO:0000256" key="2">
    <source>
        <dbReference type="ARBA" id="ARBA00006683"/>
    </source>
</evidence>
<keyword evidence="5 7" id="KW-1133">Transmembrane helix</keyword>
<dbReference type="PANTHER" id="PTHR32309">
    <property type="entry name" value="TYROSINE-PROTEIN KINASE"/>
    <property type="match status" value="1"/>
</dbReference>
<accession>A0ABT0WHN5</accession>
<sequence>MEETISLKELLETLKKRLLLIVSITLVAAIASGVVSYFFLTPVYQASTQILVNQTKSDQTVYSPNEVQTNIQLINTYNIIMKSPVILDKVKDDLNLNMTTDQLNQKITVASETNSQIVNVSVQDPDAKVAAEIANKTAEVFKDQISTIMKVDNVSILAKATVGEKPTPIKPNKKLNVVIAAVVGLMVSVGIAFLLEYFNNTIKNEQDIEKILGLPILGVIATIDDKKMDELKLRKAARKTAVRGETLGS</sequence>
<feature type="domain" description="Polysaccharide chain length determinant N-terminal" evidence="8">
    <location>
        <begin position="3"/>
        <end position="94"/>
    </location>
</feature>
<dbReference type="EMBL" id="JAMQCR010000003">
    <property type="protein sequence ID" value="MCM2535826.1"/>
    <property type="molecule type" value="Genomic_DNA"/>
</dbReference>
<dbReference type="PANTHER" id="PTHR32309:SF13">
    <property type="entry name" value="FERRIC ENTEROBACTIN TRANSPORT PROTEIN FEPE"/>
    <property type="match status" value="1"/>
</dbReference>
<keyword evidence="11" id="KW-1185">Reference proteome</keyword>
<evidence type="ECO:0000313" key="11">
    <source>
        <dbReference type="Proteomes" id="UP001523262"/>
    </source>
</evidence>
<name>A0ABT0WHN5_9BACI</name>
<evidence type="ECO:0000256" key="7">
    <source>
        <dbReference type="SAM" id="Phobius"/>
    </source>
</evidence>
<feature type="domain" description="Tyrosine-protein kinase G-rich" evidence="9">
    <location>
        <begin position="141"/>
        <end position="194"/>
    </location>
</feature>
<feature type="transmembrane region" description="Helical" evidence="7">
    <location>
        <begin position="175"/>
        <end position="195"/>
    </location>
</feature>
<dbReference type="InterPro" id="IPR032807">
    <property type="entry name" value="GNVR"/>
</dbReference>
<proteinExistence type="inferred from homology"/>
<evidence type="ECO:0000256" key="3">
    <source>
        <dbReference type="ARBA" id="ARBA00022475"/>
    </source>
</evidence>
<organism evidence="10 11">
    <name type="scientific">Neobacillus pocheonensis</name>
    <dbReference type="NCBI Taxonomy" id="363869"/>
    <lineage>
        <taxon>Bacteria</taxon>
        <taxon>Bacillati</taxon>
        <taxon>Bacillota</taxon>
        <taxon>Bacilli</taxon>
        <taxon>Bacillales</taxon>
        <taxon>Bacillaceae</taxon>
        <taxon>Neobacillus</taxon>
    </lineage>
</organism>
<comment type="caution">
    <text evidence="10">The sequence shown here is derived from an EMBL/GenBank/DDBJ whole genome shotgun (WGS) entry which is preliminary data.</text>
</comment>
<dbReference type="InterPro" id="IPR003856">
    <property type="entry name" value="LPS_length_determ_N"/>
</dbReference>
<evidence type="ECO:0000256" key="1">
    <source>
        <dbReference type="ARBA" id="ARBA00004651"/>
    </source>
</evidence>
<dbReference type="InterPro" id="IPR050445">
    <property type="entry name" value="Bact_polysacc_biosynth/exp"/>
</dbReference>
<dbReference type="Proteomes" id="UP001523262">
    <property type="component" value="Unassembled WGS sequence"/>
</dbReference>
<evidence type="ECO:0000313" key="10">
    <source>
        <dbReference type="EMBL" id="MCM2535826.1"/>
    </source>
</evidence>
<reference evidence="10 11" key="1">
    <citation type="submission" date="2022-06" db="EMBL/GenBank/DDBJ databases">
        <authorList>
            <person name="Jeon C.O."/>
        </authorList>
    </citation>
    <scope>NUCLEOTIDE SEQUENCE [LARGE SCALE GENOMIC DNA]</scope>
    <source>
        <strain evidence="10 11">KCTC 13943</strain>
    </source>
</reference>
<keyword evidence="4 7" id="KW-0812">Transmembrane</keyword>
<evidence type="ECO:0000259" key="9">
    <source>
        <dbReference type="Pfam" id="PF13807"/>
    </source>
</evidence>
<evidence type="ECO:0000256" key="6">
    <source>
        <dbReference type="ARBA" id="ARBA00023136"/>
    </source>
</evidence>
<dbReference type="Pfam" id="PF13807">
    <property type="entry name" value="GNVR"/>
    <property type="match status" value="1"/>
</dbReference>